<organism evidence="1">
    <name type="scientific">marine sediment metagenome</name>
    <dbReference type="NCBI Taxonomy" id="412755"/>
    <lineage>
        <taxon>unclassified sequences</taxon>
        <taxon>metagenomes</taxon>
        <taxon>ecological metagenomes</taxon>
    </lineage>
</organism>
<gene>
    <name evidence="1" type="ORF">LCGC14_1126320</name>
</gene>
<sequence length="109" mass="12196">MAVTYGTATENGKEESYAEFDKLVWRGDSYVIRITALYPYKDYANGGDDLSAHIDFLNVTQGISGRFDNIIIPGRDQNEPEGHLRRFSAIRKLKDLVDNATPIASPVFP</sequence>
<proteinExistence type="predicted"/>
<dbReference type="AlphaFoldDB" id="A0A0F9Q8A0"/>
<evidence type="ECO:0000313" key="1">
    <source>
        <dbReference type="EMBL" id="KKN01583.1"/>
    </source>
</evidence>
<name>A0A0F9Q8A0_9ZZZZ</name>
<comment type="caution">
    <text evidence="1">The sequence shown here is derived from an EMBL/GenBank/DDBJ whole genome shotgun (WGS) entry which is preliminary data.</text>
</comment>
<dbReference type="EMBL" id="LAZR01005245">
    <property type="protein sequence ID" value="KKN01583.1"/>
    <property type="molecule type" value="Genomic_DNA"/>
</dbReference>
<reference evidence="1" key="1">
    <citation type="journal article" date="2015" name="Nature">
        <title>Complex archaea that bridge the gap between prokaryotes and eukaryotes.</title>
        <authorList>
            <person name="Spang A."/>
            <person name="Saw J.H."/>
            <person name="Jorgensen S.L."/>
            <person name="Zaremba-Niedzwiedzka K."/>
            <person name="Martijn J."/>
            <person name="Lind A.E."/>
            <person name="van Eijk R."/>
            <person name="Schleper C."/>
            <person name="Guy L."/>
            <person name="Ettema T.J."/>
        </authorList>
    </citation>
    <scope>NUCLEOTIDE SEQUENCE</scope>
</reference>
<protein>
    <submittedName>
        <fullName evidence="1">Uncharacterized protein</fullName>
    </submittedName>
</protein>
<accession>A0A0F9Q8A0</accession>